<sequence>MKNFLHLSLAASTLLAATIDAQAATFIDTFEQGIIDLSVSPIDLVDTGSASHTSILGGTREIELLLTATDDQAFATTNLFASSDNFSHSNNTGASSIASITYDAGGNGLGANLLGLGNSFAIDVTDIDLATQFEIFVVDSNNRESSSLSESITKSQRVLFDFDSFTGVNLSSIDEIHLVSQGGLNVDVEIDSFSIVGQGIINVPQDQNRIPIDATNIPEPATIMGLFFCCGLGIFSRKKIHFKENI</sequence>
<evidence type="ECO:0000313" key="3">
    <source>
        <dbReference type="Proteomes" id="UP000320055"/>
    </source>
</evidence>
<dbReference type="NCBIfam" id="TIGR02595">
    <property type="entry name" value="PEP_CTERM"/>
    <property type="match status" value="1"/>
</dbReference>
<name>A0A563VYQ6_9CYAN</name>
<evidence type="ECO:0000313" key="2">
    <source>
        <dbReference type="EMBL" id="VEP16588.1"/>
    </source>
</evidence>
<feature type="chain" id="PRO_5021968806" description="PEP-CTERM protein-sorting domain-containing protein" evidence="1">
    <location>
        <begin position="24"/>
        <end position="246"/>
    </location>
</feature>
<evidence type="ECO:0000256" key="1">
    <source>
        <dbReference type="SAM" id="SignalP"/>
    </source>
</evidence>
<dbReference type="OrthoDB" id="528097at2"/>
<dbReference type="EMBL" id="CAACVJ010000412">
    <property type="protein sequence ID" value="VEP16588.1"/>
    <property type="molecule type" value="Genomic_DNA"/>
</dbReference>
<proteinExistence type="predicted"/>
<organism evidence="2 3">
    <name type="scientific">Hyella patelloides LEGE 07179</name>
    <dbReference type="NCBI Taxonomy" id="945734"/>
    <lineage>
        <taxon>Bacteria</taxon>
        <taxon>Bacillati</taxon>
        <taxon>Cyanobacteriota</taxon>
        <taxon>Cyanophyceae</taxon>
        <taxon>Pleurocapsales</taxon>
        <taxon>Hyellaceae</taxon>
        <taxon>Hyella</taxon>
    </lineage>
</organism>
<evidence type="ECO:0008006" key="4">
    <source>
        <dbReference type="Google" id="ProtNLM"/>
    </source>
</evidence>
<dbReference type="AlphaFoldDB" id="A0A563VYQ6"/>
<keyword evidence="1" id="KW-0732">Signal</keyword>
<keyword evidence="3" id="KW-1185">Reference proteome</keyword>
<feature type="signal peptide" evidence="1">
    <location>
        <begin position="1"/>
        <end position="23"/>
    </location>
</feature>
<protein>
    <recommendedName>
        <fullName evidence="4">PEP-CTERM protein-sorting domain-containing protein</fullName>
    </recommendedName>
</protein>
<accession>A0A563VYQ6</accession>
<dbReference type="InterPro" id="IPR013424">
    <property type="entry name" value="Ice-binding_C"/>
</dbReference>
<gene>
    <name evidence="2" type="ORF">H1P_470001</name>
</gene>
<reference evidence="2 3" key="1">
    <citation type="submission" date="2019-01" db="EMBL/GenBank/DDBJ databases">
        <authorList>
            <person name="Brito A."/>
        </authorList>
    </citation>
    <scope>NUCLEOTIDE SEQUENCE [LARGE SCALE GENOMIC DNA]</scope>
    <source>
        <strain evidence="2">1</strain>
    </source>
</reference>
<dbReference type="Proteomes" id="UP000320055">
    <property type="component" value="Unassembled WGS sequence"/>
</dbReference>
<dbReference type="RefSeq" id="WP_144866351.1">
    <property type="nucleotide sequence ID" value="NZ_LR213807.1"/>
</dbReference>